<proteinExistence type="predicted"/>
<dbReference type="Pfam" id="PF01757">
    <property type="entry name" value="Acyl_transf_3"/>
    <property type="match status" value="1"/>
</dbReference>
<feature type="transmembrane region" description="Helical" evidence="1">
    <location>
        <begin position="47"/>
        <end position="67"/>
    </location>
</feature>
<dbReference type="InterPro" id="IPR002656">
    <property type="entry name" value="Acyl_transf_3_dom"/>
</dbReference>
<evidence type="ECO:0000259" key="2">
    <source>
        <dbReference type="Pfam" id="PF01757"/>
    </source>
</evidence>
<dbReference type="PANTHER" id="PTHR36927:SF1">
    <property type="entry name" value="MDO-LIKE PROTEIN"/>
    <property type="match status" value="1"/>
</dbReference>
<gene>
    <name evidence="3" type="ORF">AXG93_1520s1040</name>
</gene>
<feature type="transmembrane region" description="Helical" evidence="1">
    <location>
        <begin position="263"/>
        <end position="283"/>
    </location>
</feature>
<feature type="transmembrane region" description="Helical" evidence="1">
    <location>
        <begin position="195"/>
        <end position="216"/>
    </location>
</feature>
<evidence type="ECO:0000313" key="3">
    <source>
        <dbReference type="EMBL" id="OAE19931.1"/>
    </source>
</evidence>
<organism evidence="3 4">
    <name type="scientific">Marchantia polymorpha subsp. ruderalis</name>
    <dbReference type="NCBI Taxonomy" id="1480154"/>
    <lineage>
        <taxon>Eukaryota</taxon>
        <taxon>Viridiplantae</taxon>
        <taxon>Streptophyta</taxon>
        <taxon>Embryophyta</taxon>
        <taxon>Marchantiophyta</taxon>
        <taxon>Marchantiopsida</taxon>
        <taxon>Marchantiidae</taxon>
        <taxon>Marchantiales</taxon>
        <taxon>Marchantiaceae</taxon>
        <taxon>Marchantia</taxon>
    </lineage>
</organism>
<dbReference type="EMBL" id="LVLJ01003740">
    <property type="protein sequence ID" value="OAE19931.1"/>
    <property type="molecule type" value="Genomic_DNA"/>
</dbReference>
<dbReference type="InterPro" id="IPR050623">
    <property type="entry name" value="Glucan_succinyl_AcylTrfase"/>
</dbReference>
<keyword evidence="1" id="KW-0812">Transmembrane</keyword>
<name>A0A176VHX9_MARPO</name>
<feature type="transmembrane region" description="Helical" evidence="1">
    <location>
        <begin position="164"/>
        <end position="183"/>
    </location>
</feature>
<dbReference type="Proteomes" id="UP000077202">
    <property type="component" value="Unassembled WGS sequence"/>
</dbReference>
<comment type="caution">
    <text evidence="3">The sequence shown here is derived from an EMBL/GenBank/DDBJ whole genome shotgun (WGS) entry which is preliminary data.</text>
</comment>
<evidence type="ECO:0000313" key="4">
    <source>
        <dbReference type="Proteomes" id="UP000077202"/>
    </source>
</evidence>
<reference evidence="3" key="1">
    <citation type="submission" date="2016-03" db="EMBL/GenBank/DDBJ databases">
        <title>Mechanisms controlling the formation of the plant cell surface in tip-growing cells are functionally conserved among land plants.</title>
        <authorList>
            <person name="Honkanen S."/>
            <person name="Jones V.A."/>
            <person name="Morieri G."/>
            <person name="Champion C."/>
            <person name="Hetherington A.J."/>
            <person name="Kelly S."/>
            <person name="Saint-Marcoux D."/>
            <person name="Proust H."/>
            <person name="Prescott H."/>
            <person name="Dolan L."/>
        </authorList>
    </citation>
    <scope>NUCLEOTIDE SEQUENCE [LARGE SCALE GENOMIC DNA]</scope>
    <source>
        <tissue evidence="3">Whole gametophyte</tissue>
    </source>
</reference>
<keyword evidence="1" id="KW-1133">Transmembrane helix</keyword>
<feature type="transmembrane region" description="Helical" evidence="1">
    <location>
        <begin position="289"/>
        <end position="308"/>
    </location>
</feature>
<dbReference type="PANTHER" id="PTHR36927">
    <property type="entry name" value="BLR4337 PROTEIN"/>
    <property type="match status" value="1"/>
</dbReference>
<keyword evidence="4" id="KW-1185">Reference proteome</keyword>
<evidence type="ECO:0000256" key="1">
    <source>
        <dbReference type="SAM" id="Phobius"/>
    </source>
</evidence>
<sequence>MGGRANDVDWLRTVASYLVVVYHAAQIFDFQNKSYYKNAERSPSLDLFTRFVHLWHMPLFFLLAGWSCKLSLERRGAAKFLIERAQKLLVPLLFGMLVLCAAPRWVEYRWFWLLSHQVSGRPRGHPKWTWVMANGPVVLLAVVQLRLRNRWPGYQNLVDDWANFWFYSIFFIAGFCLSLSKSLEDHIHLHWKMNGALGLLSCCLYVFPDSFSRLYFSNSEHIQHVLSSSGAWYFVCFLRSAAHRYLSNHPAPAFLSDNAFPVYIIHEVPLFLFAHFVLGKWSAPVGIKFAASVTVALLSSLLVLQTIVNRSRVFSFLLGAKEVKRVKSGPHQD</sequence>
<dbReference type="GO" id="GO:0016747">
    <property type="term" value="F:acyltransferase activity, transferring groups other than amino-acyl groups"/>
    <property type="evidence" value="ECO:0007669"/>
    <property type="project" value="InterPro"/>
</dbReference>
<feature type="domain" description="Acyltransferase 3" evidence="2">
    <location>
        <begin position="7"/>
        <end position="106"/>
    </location>
</feature>
<keyword evidence="1" id="KW-0472">Membrane</keyword>
<feature type="transmembrane region" description="Helical" evidence="1">
    <location>
        <begin position="88"/>
        <end position="106"/>
    </location>
</feature>
<accession>A0A176VHX9</accession>
<protein>
    <recommendedName>
        <fullName evidence="2">Acyltransferase 3 domain-containing protein</fullName>
    </recommendedName>
</protein>
<dbReference type="AlphaFoldDB" id="A0A176VHX9"/>